<accession>A0A2J7YNR8</accession>
<evidence type="ECO:0000256" key="1">
    <source>
        <dbReference type="SAM" id="Phobius"/>
    </source>
</evidence>
<dbReference type="AlphaFoldDB" id="A0A2J7YNR8"/>
<sequence>MPDGTSRRRQIGGRESRKVILILWTVLLGAVREVAFALLLFAMAAILPPVPAVLR</sequence>
<dbReference type="EMBL" id="LJIW01000002">
    <property type="protein sequence ID" value="PNG89674.1"/>
    <property type="molecule type" value="Genomic_DNA"/>
</dbReference>
<name>A0A2J7YNR8_STRMQ</name>
<evidence type="ECO:0000313" key="2">
    <source>
        <dbReference type="EMBL" id="PNG89674.1"/>
    </source>
</evidence>
<keyword evidence="1" id="KW-1133">Transmembrane helix</keyword>
<proteinExistence type="predicted"/>
<evidence type="ECO:0000313" key="3">
    <source>
        <dbReference type="Proteomes" id="UP000236520"/>
    </source>
</evidence>
<protein>
    <submittedName>
        <fullName evidence="2">Uncharacterized protein</fullName>
    </submittedName>
</protein>
<organism evidence="2 3">
    <name type="scientific">Streptomyces malaysiensis</name>
    <dbReference type="NCBI Taxonomy" id="92644"/>
    <lineage>
        <taxon>Bacteria</taxon>
        <taxon>Bacillati</taxon>
        <taxon>Actinomycetota</taxon>
        <taxon>Actinomycetes</taxon>
        <taxon>Kitasatosporales</taxon>
        <taxon>Streptomycetaceae</taxon>
        <taxon>Streptomyces</taxon>
        <taxon>Streptomyces violaceusniger group</taxon>
    </lineage>
</organism>
<feature type="transmembrane region" description="Helical" evidence="1">
    <location>
        <begin position="21"/>
        <end position="47"/>
    </location>
</feature>
<comment type="caution">
    <text evidence="2">The sequence shown here is derived from an EMBL/GenBank/DDBJ whole genome shotgun (WGS) entry which is preliminary data.</text>
</comment>
<keyword evidence="1" id="KW-0472">Membrane</keyword>
<reference evidence="2 3" key="1">
    <citation type="submission" date="2015-09" db="EMBL/GenBank/DDBJ databases">
        <title>Genome sequence, genome mining and natural product profiling of a biocontrol bacterium Streptomyces malaysiensis F913.</title>
        <authorList>
            <person name="Xu Y."/>
            <person name="Wei J."/>
            <person name="Xie J."/>
            <person name="Li T."/>
            <person name="Zhou Z."/>
        </authorList>
    </citation>
    <scope>NUCLEOTIDE SEQUENCE [LARGE SCALE GENOMIC DNA]</scope>
    <source>
        <strain evidence="2 3">F913</strain>
    </source>
</reference>
<keyword evidence="1" id="KW-0812">Transmembrane</keyword>
<keyword evidence="3" id="KW-1185">Reference proteome</keyword>
<gene>
    <name evidence="2" type="ORF">SMF913_25139</name>
</gene>
<dbReference type="Proteomes" id="UP000236520">
    <property type="component" value="Unassembled WGS sequence"/>
</dbReference>